<dbReference type="InterPro" id="IPR009057">
    <property type="entry name" value="Homeodomain-like_sf"/>
</dbReference>
<keyword evidence="1" id="KW-0547">Nucleotide-binding</keyword>
<keyword evidence="3" id="KW-0805">Transcription regulation</keyword>
<dbReference type="PROSITE" id="PS00676">
    <property type="entry name" value="SIGMA54_INTERACT_2"/>
    <property type="match status" value="1"/>
</dbReference>
<dbReference type="SMART" id="SM00382">
    <property type="entry name" value="AAA"/>
    <property type="match status" value="1"/>
</dbReference>
<dbReference type="Gene3D" id="1.10.10.60">
    <property type="entry name" value="Homeodomain-like"/>
    <property type="match status" value="1"/>
</dbReference>
<evidence type="ECO:0000256" key="4">
    <source>
        <dbReference type="ARBA" id="ARBA00023125"/>
    </source>
</evidence>
<dbReference type="Gene3D" id="1.10.8.60">
    <property type="match status" value="1"/>
</dbReference>
<dbReference type="Gene3D" id="3.40.50.2300">
    <property type="match status" value="1"/>
</dbReference>
<dbReference type="KEGG" id="knv:Pan216_57320"/>
<dbReference type="InterPro" id="IPR003593">
    <property type="entry name" value="AAA+_ATPase"/>
</dbReference>
<evidence type="ECO:0000259" key="9">
    <source>
        <dbReference type="PROSITE" id="PS50110"/>
    </source>
</evidence>
<feature type="region of interest" description="Disordered" evidence="7">
    <location>
        <begin position="397"/>
        <end position="425"/>
    </location>
</feature>
<dbReference type="InterPro" id="IPR011006">
    <property type="entry name" value="CheY-like_superfamily"/>
</dbReference>
<dbReference type="Pfam" id="PF25601">
    <property type="entry name" value="AAA_lid_14"/>
    <property type="match status" value="1"/>
</dbReference>
<dbReference type="InterPro" id="IPR002197">
    <property type="entry name" value="HTH_Fis"/>
</dbReference>
<dbReference type="SUPFAM" id="SSF46689">
    <property type="entry name" value="Homeodomain-like"/>
    <property type="match status" value="1"/>
</dbReference>
<evidence type="ECO:0000256" key="2">
    <source>
        <dbReference type="ARBA" id="ARBA00022840"/>
    </source>
</evidence>
<dbReference type="InterPro" id="IPR002078">
    <property type="entry name" value="Sigma_54_int"/>
</dbReference>
<keyword evidence="4" id="KW-0238">DNA-binding</keyword>
<dbReference type="PROSITE" id="PS00688">
    <property type="entry name" value="SIGMA54_INTERACT_3"/>
    <property type="match status" value="1"/>
</dbReference>
<dbReference type="SUPFAM" id="SSF52172">
    <property type="entry name" value="CheY-like"/>
    <property type="match status" value="1"/>
</dbReference>
<dbReference type="FunFam" id="3.40.50.300:FF:000006">
    <property type="entry name" value="DNA-binding transcriptional regulator NtrC"/>
    <property type="match status" value="1"/>
</dbReference>
<dbReference type="PANTHER" id="PTHR32071:SF117">
    <property type="entry name" value="PTS-DEPENDENT DIHYDROXYACETONE KINASE OPERON REGULATORY PROTEIN-RELATED"/>
    <property type="match status" value="1"/>
</dbReference>
<dbReference type="Pfam" id="PF00158">
    <property type="entry name" value="Sigma54_activat"/>
    <property type="match status" value="1"/>
</dbReference>
<dbReference type="InterPro" id="IPR058031">
    <property type="entry name" value="AAA_lid_NorR"/>
</dbReference>
<evidence type="ECO:0000256" key="5">
    <source>
        <dbReference type="ARBA" id="ARBA00023163"/>
    </source>
</evidence>
<dbReference type="Proteomes" id="UP000317093">
    <property type="component" value="Chromosome"/>
</dbReference>
<dbReference type="InterPro" id="IPR001789">
    <property type="entry name" value="Sig_transdc_resp-reg_receiver"/>
</dbReference>
<dbReference type="PROSITE" id="PS00675">
    <property type="entry name" value="SIGMA54_INTERACT_1"/>
    <property type="match status" value="1"/>
</dbReference>
<proteinExistence type="predicted"/>
<keyword evidence="2" id="KW-0067">ATP-binding</keyword>
<dbReference type="GO" id="GO:0043565">
    <property type="term" value="F:sequence-specific DNA binding"/>
    <property type="evidence" value="ECO:0007669"/>
    <property type="project" value="InterPro"/>
</dbReference>
<evidence type="ECO:0000256" key="7">
    <source>
        <dbReference type="SAM" id="MobiDB-lite"/>
    </source>
</evidence>
<dbReference type="Pfam" id="PF02954">
    <property type="entry name" value="HTH_8"/>
    <property type="match status" value="1"/>
</dbReference>
<dbReference type="InterPro" id="IPR027417">
    <property type="entry name" value="P-loop_NTPase"/>
</dbReference>
<keyword evidence="6" id="KW-0597">Phosphoprotein</keyword>
<evidence type="ECO:0000256" key="6">
    <source>
        <dbReference type="PROSITE-ProRule" id="PRU00169"/>
    </source>
</evidence>
<sequence>MPDGNRPLVIVADDDVNISRLLEVKLTSMGFRVLSAENKSILLDLLATESPALLLLDVVYGEHDGVELLGSLLRQNPALQVAMLTAHGTIDTAVAAIKQGAFEYLTKPPDFHRLEVIIHHAIEKHEMRRRIKDLEAELVERGGGQRTLWGESEGMKRVAELIDTVSPTDATVLILGESGTGKELVARAIHERSRRPKGPFVPVNMAAMPRELMESTIFGHEKGAFTGADQVQRGCAEVAHKGTLFLDEIGELDIELQAKLLRFLQERTIQRVGSSKIISVDVRILAATNREPEQLVREGRLREDLYYRLNVIPVHVPPLRDRRADIPLLATVFLSRAASRNKRPVTGFTDEALEVLTEYDWPGNVRQLEHLIERIVILSPGPTIGVGAIPPEIAASPSPSVANSRSLEQASTSNHASGGPWTLPSRASMDEIEKQAIINALIHSNGNVSEAARTLGLGQATVYRKLKRYAITARDYVN</sequence>
<organism evidence="10 11">
    <name type="scientific">Kolteria novifilia</name>
    <dbReference type="NCBI Taxonomy" id="2527975"/>
    <lineage>
        <taxon>Bacteria</taxon>
        <taxon>Pseudomonadati</taxon>
        <taxon>Planctomycetota</taxon>
        <taxon>Planctomycetia</taxon>
        <taxon>Kolteriales</taxon>
        <taxon>Kolteriaceae</taxon>
        <taxon>Kolteria</taxon>
    </lineage>
</organism>
<protein>
    <submittedName>
        <fullName evidence="10">Transcriptional regulatory protein ZraR</fullName>
    </submittedName>
</protein>
<name>A0A518BD02_9BACT</name>
<feature type="compositionally biased region" description="Polar residues" evidence="7">
    <location>
        <begin position="403"/>
        <end position="416"/>
    </location>
</feature>
<dbReference type="Gene3D" id="3.40.50.300">
    <property type="entry name" value="P-loop containing nucleotide triphosphate hydrolases"/>
    <property type="match status" value="1"/>
</dbReference>
<dbReference type="GO" id="GO:0005524">
    <property type="term" value="F:ATP binding"/>
    <property type="evidence" value="ECO:0007669"/>
    <property type="project" value="UniProtKB-KW"/>
</dbReference>
<dbReference type="PANTHER" id="PTHR32071">
    <property type="entry name" value="TRANSCRIPTIONAL REGULATORY PROTEIN"/>
    <property type="match status" value="1"/>
</dbReference>
<dbReference type="PRINTS" id="PR01590">
    <property type="entry name" value="HTHFIS"/>
</dbReference>
<feature type="modified residue" description="4-aspartylphosphate" evidence="6">
    <location>
        <position position="57"/>
    </location>
</feature>
<dbReference type="InterPro" id="IPR025944">
    <property type="entry name" value="Sigma_54_int_dom_CS"/>
</dbReference>
<gene>
    <name evidence="10" type="primary">zraR_6</name>
    <name evidence="10" type="ORF">Pan216_57320</name>
</gene>
<dbReference type="Pfam" id="PF00072">
    <property type="entry name" value="Response_reg"/>
    <property type="match status" value="1"/>
</dbReference>
<dbReference type="RefSeq" id="WP_145263318.1">
    <property type="nucleotide sequence ID" value="NZ_CP036279.1"/>
</dbReference>
<evidence type="ECO:0000313" key="11">
    <source>
        <dbReference type="Proteomes" id="UP000317093"/>
    </source>
</evidence>
<dbReference type="CDD" id="cd00009">
    <property type="entry name" value="AAA"/>
    <property type="match status" value="1"/>
</dbReference>
<feature type="domain" description="Response regulatory" evidence="9">
    <location>
        <begin position="8"/>
        <end position="122"/>
    </location>
</feature>
<evidence type="ECO:0000256" key="1">
    <source>
        <dbReference type="ARBA" id="ARBA00022741"/>
    </source>
</evidence>
<keyword evidence="11" id="KW-1185">Reference proteome</keyword>
<accession>A0A518BD02</accession>
<dbReference type="InterPro" id="IPR025662">
    <property type="entry name" value="Sigma_54_int_dom_ATP-bd_1"/>
</dbReference>
<reference evidence="10 11" key="1">
    <citation type="submission" date="2019-02" db="EMBL/GenBank/DDBJ databases">
        <title>Deep-cultivation of Planctomycetes and their phenomic and genomic characterization uncovers novel biology.</title>
        <authorList>
            <person name="Wiegand S."/>
            <person name="Jogler M."/>
            <person name="Boedeker C."/>
            <person name="Pinto D."/>
            <person name="Vollmers J."/>
            <person name="Rivas-Marin E."/>
            <person name="Kohn T."/>
            <person name="Peeters S.H."/>
            <person name="Heuer A."/>
            <person name="Rast P."/>
            <person name="Oberbeckmann S."/>
            <person name="Bunk B."/>
            <person name="Jeske O."/>
            <person name="Meyerdierks A."/>
            <person name="Storesund J.E."/>
            <person name="Kallscheuer N."/>
            <person name="Luecker S."/>
            <person name="Lage O.M."/>
            <person name="Pohl T."/>
            <person name="Merkel B.J."/>
            <person name="Hornburger P."/>
            <person name="Mueller R.-W."/>
            <person name="Bruemmer F."/>
            <person name="Labrenz M."/>
            <person name="Spormann A.M."/>
            <person name="Op den Camp H."/>
            <person name="Overmann J."/>
            <person name="Amann R."/>
            <person name="Jetten M.S.M."/>
            <person name="Mascher T."/>
            <person name="Medema M.H."/>
            <person name="Devos D.P."/>
            <person name="Kaster A.-K."/>
            <person name="Ovreas L."/>
            <person name="Rohde M."/>
            <person name="Galperin M.Y."/>
            <person name="Jogler C."/>
        </authorList>
    </citation>
    <scope>NUCLEOTIDE SEQUENCE [LARGE SCALE GENOMIC DNA]</scope>
    <source>
        <strain evidence="10 11">Pan216</strain>
    </source>
</reference>
<dbReference type="InterPro" id="IPR025943">
    <property type="entry name" value="Sigma_54_int_dom_ATP-bd_2"/>
</dbReference>
<dbReference type="AlphaFoldDB" id="A0A518BD02"/>
<keyword evidence="5" id="KW-0804">Transcription</keyword>
<dbReference type="SMART" id="SM00448">
    <property type="entry name" value="REC"/>
    <property type="match status" value="1"/>
</dbReference>
<dbReference type="EMBL" id="CP036279">
    <property type="protein sequence ID" value="QDU64839.1"/>
    <property type="molecule type" value="Genomic_DNA"/>
</dbReference>
<evidence type="ECO:0000259" key="8">
    <source>
        <dbReference type="PROSITE" id="PS50045"/>
    </source>
</evidence>
<dbReference type="PROSITE" id="PS50045">
    <property type="entry name" value="SIGMA54_INTERACT_4"/>
    <property type="match status" value="1"/>
</dbReference>
<dbReference type="PROSITE" id="PS50110">
    <property type="entry name" value="RESPONSE_REGULATORY"/>
    <property type="match status" value="1"/>
</dbReference>
<dbReference type="SUPFAM" id="SSF52540">
    <property type="entry name" value="P-loop containing nucleoside triphosphate hydrolases"/>
    <property type="match status" value="1"/>
</dbReference>
<evidence type="ECO:0000313" key="10">
    <source>
        <dbReference type="EMBL" id="QDU64839.1"/>
    </source>
</evidence>
<dbReference type="GO" id="GO:0000160">
    <property type="term" value="P:phosphorelay signal transduction system"/>
    <property type="evidence" value="ECO:0007669"/>
    <property type="project" value="InterPro"/>
</dbReference>
<dbReference type="OrthoDB" id="9771372at2"/>
<feature type="domain" description="Sigma-54 factor interaction" evidence="8">
    <location>
        <begin position="148"/>
        <end position="377"/>
    </location>
</feature>
<evidence type="ECO:0000256" key="3">
    <source>
        <dbReference type="ARBA" id="ARBA00023015"/>
    </source>
</evidence>
<dbReference type="GO" id="GO:0006355">
    <property type="term" value="P:regulation of DNA-templated transcription"/>
    <property type="evidence" value="ECO:0007669"/>
    <property type="project" value="InterPro"/>
</dbReference>